<dbReference type="AlphaFoldDB" id="A0A507DCQ3"/>
<proteinExistence type="predicted"/>
<feature type="compositionally biased region" description="Polar residues" evidence="1">
    <location>
        <begin position="133"/>
        <end position="143"/>
    </location>
</feature>
<dbReference type="EMBL" id="QEAN01000087">
    <property type="protein sequence ID" value="TPX49181.1"/>
    <property type="molecule type" value="Genomic_DNA"/>
</dbReference>
<gene>
    <name evidence="2" type="ORF">SeMB42_g02705</name>
</gene>
<feature type="compositionally biased region" description="Basic and acidic residues" evidence="1">
    <location>
        <begin position="1"/>
        <end position="17"/>
    </location>
</feature>
<protein>
    <submittedName>
        <fullName evidence="2">Uncharacterized protein</fullName>
    </submittedName>
</protein>
<feature type="region of interest" description="Disordered" evidence="1">
    <location>
        <begin position="88"/>
        <end position="168"/>
    </location>
</feature>
<keyword evidence="3" id="KW-1185">Reference proteome</keyword>
<organism evidence="2 3">
    <name type="scientific">Synchytrium endobioticum</name>
    <dbReference type="NCBI Taxonomy" id="286115"/>
    <lineage>
        <taxon>Eukaryota</taxon>
        <taxon>Fungi</taxon>
        <taxon>Fungi incertae sedis</taxon>
        <taxon>Chytridiomycota</taxon>
        <taxon>Chytridiomycota incertae sedis</taxon>
        <taxon>Chytridiomycetes</taxon>
        <taxon>Synchytriales</taxon>
        <taxon>Synchytriaceae</taxon>
        <taxon>Synchytrium</taxon>
    </lineage>
</organism>
<dbReference type="VEuPathDB" id="FungiDB:SeMB42_g02705"/>
<dbReference type="Proteomes" id="UP000317494">
    <property type="component" value="Unassembled WGS sequence"/>
</dbReference>
<evidence type="ECO:0000313" key="3">
    <source>
        <dbReference type="Proteomes" id="UP000317494"/>
    </source>
</evidence>
<comment type="caution">
    <text evidence="2">The sequence shown here is derived from an EMBL/GenBank/DDBJ whole genome shotgun (WGS) entry which is preliminary data.</text>
</comment>
<sequence length="210" mass="23353">MSHPDDEARGSQGHPDRSLLNPDSTILPDRGPTNDKDHLAVASLSAYIDVPFVHGRMTAIADRGHGNDTSQSRLTLQTHVLELTATVAESSAMSEPRSTRHSRPMIPSSDPVHAPHKASTPSTSRPLPFRAPRSSNPHMQPLSQDACLRQNEPRKKRFKPYTKPMPDPYARMAQLDGVMDTMMALRRDKTFRHPNMLPLGASKWARSRSL</sequence>
<reference evidence="2 3" key="1">
    <citation type="journal article" date="2019" name="Sci. Rep.">
        <title>Comparative genomics of chytrid fungi reveal insights into the obligate biotrophic and pathogenic lifestyle of Synchytrium endobioticum.</title>
        <authorList>
            <person name="van de Vossenberg B.T.L.H."/>
            <person name="Warris S."/>
            <person name="Nguyen H.D.T."/>
            <person name="van Gent-Pelzer M.P.E."/>
            <person name="Joly D.L."/>
            <person name="van de Geest H.C."/>
            <person name="Bonants P.J.M."/>
            <person name="Smith D.S."/>
            <person name="Levesque C.A."/>
            <person name="van der Lee T.A.J."/>
        </authorList>
    </citation>
    <scope>NUCLEOTIDE SEQUENCE [LARGE SCALE GENOMIC DNA]</scope>
    <source>
        <strain evidence="2 3">MB42</strain>
    </source>
</reference>
<evidence type="ECO:0000256" key="1">
    <source>
        <dbReference type="SAM" id="MobiDB-lite"/>
    </source>
</evidence>
<name>A0A507DCQ3_9FUNG</name>
<evidence type="ECO:0000313" key="2">
    <source>
        <dbReference type="EMBL" id="TPX49181.1"/>
    </source>
</evidence>
<accession>A0A507DCQ3</accession>
<feature type="region of interest" description="Disordered" evidence="1">
    <location>
        <begin position="1"/>
        <end position="34"/>
    </location>
</feature>